<dbReference type="PANTHER" id="PTHR43963:SF6">
    <property type="entry name" value="CHAIN DEHYDROGENASE FAMILY PROTEIN, PUTATIVE (AFU_ORTHOLOGUE AFUA_3G15350)-RELATED"/>
    <property type="match status" value="1"/>
</dbReference>
<dbReference type="VEuPathDB" id="ToxoDB:EPH_0058580"/>
<dbReference type="AlphaFoldDB" id="U6GYL2"/>
<evidence type="ECO:0000313" key="5">
    <source>
        <dbReference type="Proteomes" id="UP000018201"/>
    </source>
</evidence>
<dbReference type="SUPFAM" id="SSF51735">
    <property type="entry name" value="NAD(P)-binding Rossmann-fold domains"/>
    <property type="match status" value="1"/>
</dbReference>
<evidence type="ECO:0000256" key="3">
    <source>
        <dbReference type="ARBA" id="ARBA00023002"/>
    </source>
</evidence>
<dbReference type="Gene3D" id="3.40.50.720">
    <property type="entry name" value="NAD(P)-binding Rossmann-like Domain"/>
    <property type="match status" value="1"/>
</dbReference>
<keyword evidence="2" id="KW-0521">NADP</keyword>
<reference evidence="4" key="1">
    <citation type="submission" date="2013-10" db="EMBL/GenBank/DDBJ databases">
        <title>Genomic analysis of the causative agents of coccidiosis in chickens.</title>
        <authorList>
            <person name="Reid A.J."/>
            <person name="Blake D."/>
            <person name="Billington K."/>
            <person name="Browne H."/>
            <person name="Dunn M."/>
            <person name="Hung S."/>
            <person name="Kawahara F."/>
            <person name="Miranda-Saavedra D."/>
            <person name="Mourier T."/>
            <person name="Nagra H."/>
            <person name="Otto T.D."/>
            <person name="Rawlings N."/>
            <person name="Sanchez A."/>
            <person name="Sanders M."/>
            <person name="Subramaniam C."/>
            <person name="Tay Y."/>
            <person name="Dear P."/>
            <person name="Doerig C."/>
            <person name="Gruber A."/>
            <person name="Parkinson J."/>
            <person name="Shirley M."/>
            <person name="Wan K.L."/>
            <person name="Berriman M."/>
            <person name="Tomley F."/>
            <person name="Pain A."/>
        </authorList>
    </citation>
    <scope>NUCLEOTIDE SEQUENCE [LARGE SCALE GENOMIC DNA]</scope>
    <source>
        <strain evidence="4">Houghton</strain>
    </source>
</reference>
<proteinExistence type="inferred from homology"/>
<dbReference type="OrthoDB" id="10262319at2759"/>
<evidence type="ECO:0000313" key="4">
    <source>
        <dbReference type="EMBL" id="CDI84687.1"/>
    </source>
</evidence>
<dbReference type="EMBL" id="HG692911">
    <property type="protein sequence ID" value="CDI84687.1"/>
    <property type="molecule type" value="Genomic_DNA"/>
</dbReference>
<dbReference type="GO" id="GO:0016491">
    <property type="term" value="F:oxidoreductase activity"/>
    <property type="evidence" value="ECO:0007669"/>
    <property type="project" value="UniProtKB-KW"/>
</dbReference>
<organism evidence="4 5">
    <name type="scientific">Eimeria praecox</name>
    <dbReference type="NCBI Taxonomy" id="51316"/>
    <lineage>
        <taxon>Eukaryota</taxon>
        <taxon>Sar</taxon>
        <taxon>Alveolata</taxon>
        <taxon>Apicomplexa</taxon>
        <taxon>Conoidasida</taxon>
        <taxon>Coccidia</taxon>
        <taxon>Eucoccidiorida</taxon>
        <taxon>Eimeriorina</taxon>
        <taxon>Eimeriidae</taxon>
        <taxon>Eimeria</taxon>
    </lineage>
</organism>
<dbReference type="Proteomes" id="UP000018201">
    <property type="component" value="Unassembled WGS sequence"/>
</dbReference>
<keyword evidence="3" id="KW-0560">Oxidoreductase</keyword>
<sequence length="179" mass="19102">MHSFILLSGIAFPPGAKEPLAHQAKATCAVNYYGTRDITMAISPLFRKNSKVVFLASNLENAGPPFMSKSNRDRLLAPNATVEDIDDAVREYLQAAVIGLAAALARQADVRTLNPNAEGIIVTACYPGWCKTDMAGWKSPPLSAADGGRIVAQLALASGRKEHGQLVVEGKEIKTPCQL</sequence>
<dbReference type="InterPro" id="IPR036291">
    <property type="entry name" value="NAD(P)-bd_dom_sf"/>
</dbReference>
<reference evidence="4" key="2">
    <citation type="submission" date="2013-10" db="EMBL/GenBank/DDBJ databases">
        <authorList>
            <person name="Aslett M."/>
        </authorList>
    </citation>
    <scope>NUCLEOTIDE SEQUENCE [LARGE SCALE GENOMIC DNA]</scope>
    <source>
        <strain evidence="4">Houghton</strain>
    </source>
</reference>
<accession>U6GYL2</accession>
<gene>
    <name evidence="4" type="ORF">EPH_0058580</name>
</gene>
<comment type="similarity">
    <text evidence="1">Belongs to the short-chain dehydrogenases/reductases (SDR) family.</text>
</comment>
<keyword evidence="5" id="KW-1185">Reference proteome</keyword>
<dbReference type="PANTHER" id="PTHR43963">
    <property type="entry name" value="CARBONYL REDUCTASE 1-RELATED"/>
    <property type="match status" value="1"/>
</dbReference>
<name>U6GYL2_9EIME</name>
<protein>
    <submittedName>
        <fullName evidence="4">Carbonyl reductase, putative</fullName>
    </submittedName>
</protein>
<evidence type="ECO:0000256" key="2">
    <source>
        <dbReference type="ARBA" id="ARBA00022857"/>
    </source>
</evidence>
<evidence type="ECO:0000256" key="1">
    <source>
        <dbReference type="ARBA" id="ARBA00006484"/>
    </source>
</evidence>